<reference evidence="2" key="1">
    <citation type="submission" date="2016-01" db="EMBL/GenBank/DDBJ databases">
        <authorList>
            <person name="Peeters Charlotte."/>
        </authorList>
    </citation>
    <scope>NUCLEOTIDE SEQUENCE [LARGE SCALE GENOMIC DNA]</scope>
</reference>
<evidence type="ECO:0000313" key="2">
    <source>
        <dbReference type="Proteomes" id="UP000054624"/>
    </source>
</evidence>
<dbReference type="Proteomes" id="UP000054624">
    <property type="component" value="Unassembled WGS sequence"/>
</dbReference>
<evidence type="ECO:0000313" key="1">
    <source>
        <dbReference type="EMBL" id="SAK68269.1"/>
    </source>
</evidence>
<gene>
    <name evidence="1" type="ORF">AWB76_04079</name>
</gene>
<dbReference type="EMBL" id="FCOI02000013">
    <property type="protein sequence ID" value="SAK68269.1"/>
    <property type="molecule type" value="Genomic_DNA"/>
</dbReference>
<proteinExistence type="predicted"/>
<accession>A0A158BDY0</accession>
<protein>
    <submittedName>
        <fullName evidence="1">Uncharacterized protein</fullName>
    </submittedName>
</protein>
<sequence>MQIFDITVPANSAFVVHAPGKYIKYLSGNNGGGDTRLAVTPGMQGSTKITLIPGQAYRVSDEAKKPDSWTLSNYANGAAIIGQVVVGDGKIDDNSIAGTVQVIDGGKARTLNNSAFTCWGGGSSVASQWCRVQLWNPANNPNRVVLETIFSLAASGNTAAILTGGSTQLGTLLQVGQPKRVGGTPSLAGLYTDNTAVQPSAYPSLALFGALNVSTVAAGYSPKEPFVIPPGYGLMLAANAAATSISADFEWYEEPNV</sequence>
<dbReference type="RefSeq" id="WP_061161866.1">
    <property type="nucleotide sequence ID" value="NZ_FCOI02000013.1"/>
</dbReference>
<organism evidence="1 2">
    <name type="scientific">Caballeronia temeraria</name>
    <dbReference type="NCBI Taxonomy" id="1777137"/>
    <lineage>
        <taxon>Bacteria</taxon>
        <taxon>Pseudomonadati</taxon>
        <taxon>Pseudomonadota</taxon>
        <taxon>Betaproteobacteria</taxon>
        <taxon>Burkholderiales</taxon>
        <taxon>Burkholderiaceae</taxon>
        <taxon>Caballeronia</taxon>
    </lineage>
</organism>
<dbReference type="OrthoDB" id="9130721at2"/>
<dbReference type="AlphaFoldDB" id="A0A158BDY0"/>
<name>A0A158BDY0_9BURK</name>
<dbReference type="STRING" id="1777137.AWB76_04079"/>
<keyword evidence="2" id="KW-1185">Reference proteome</keyword>